<evidence type="ECO:0000313" key="1">
    <source>
        <dbReference type="EMBL" id="ALE30345.1"/>
    </source>
</evidence>
<dbReference type="EMBL" id="KP329562">
    <property type="protein sequence ID" value="ALE30345.1"/>
    <property type="molecule type" value="Genomic_DNA"/>
</dbReference>
<sequence>MPLPCLPPPPVCRDRSGCLSWLELALTTCLELYRDICRFEVCIAPEAERDLCGLQEWLHFALRRERERRRDRRYLETCWQRTWFCYYKYEEVRRSLVYDATRQTVSLQTGSLQSSPATTL</sequence>
<dbReference type="Proteomes" id="UP000170798">
    <property type="component" value="Segment"/>
</dbReference>
<protein>
    <submittedName>
        <fullName evidence="1">ORF4</fullName>
    </submittedName>
</protein>
<organism evidence="1 2">
    <name type="scientific">simian adenovirus 11</name>
    <dbReference type="NCBI Taxonomy" id="38430"/>
    <lineage>
        <taxon>Viruses</taxon>
        <taxon>Varidnaviria</taxon>
        <taxon>Bamfordvirae</taxon>
        <taxon>Preplasmiviricota</taxon>
        <taxon>Polisuviricotina</taxon>
        <taxon>Pharingeaviricetes</taxon>
        <taxon>Rowavirales</taxon>
        <taxon>Adenoviridae</taxon>
        <taxon>Mastadenovirus</taxon>
        <taxon>Mastadenovirus russelli</taxon>
        <taxon>Human mastadenovirus G</taxon>
    </lineage>
</organism>
<proteinExistence type="predicted"/>
<name>A0A0M4MEV2_9ADEN</name>
<dbReference type="Pfam" id="PF05385">
    <property type="entry name" value="Adeno_E4"/>
    <property type="match status" value="1"/>
</dbReference>
<reference evidence="1 2" key="1">
    <citation type="journal article" date="2015" name="Arch. Virol.">
        <title>Taxonomy proposal for Old World monkey adenoviruses: characterisation of several non-human, non-ape primate adenovirus lineages.</title>
        <authorList>
            <person name="Panto L."/>
            <person name="Podgorski I.I."/>
            <person name="Janoska M."/>
            <person name="Marko O."/>
            <person name="Harrach B."/>
        </authorList>
    </citation>
    <scope>NUCLEOTIDE SEQUENCE [LARGE SCALE GENOMIC DNA]</scope>
    <source>
        <strain evidence="1">P-10</strain>
    </source>
</reference>
<dbReference type="InterPro" id="IPR008680">
    <property type="entry name" value="M_adenovirusE4"/>
</dbReference>
<evidence type="ECO:0000313" key="2">
    <source>
        <dbReference type="Proteomes" id="UP000170798"/>
    </source>
</evidence>
<accession>A0A0M4MEV2</accession>